<feature type="signal peptide" evidence="1">
    <location>
        <begin position="1"/>
        <end position="23"/>
    </location>
</feature>
<dbReference type="RefSeq" id="WP_320422100.1">
    <property type="nucleotide sequence ID" value="NZ_JAXCLA010000002.1"/>
</dbReference>
<dbReference type="InterPro" id="IPR013424">
    <property type="entry name" value="Ice-binding_C"/>
</dbReference>
<dbReference type="EMBL" id="JAXCLA010000002">
    <property type="protein sequence ID" value="MDY0744201.1"/>
    <property type="molecule type" value="Genomic_DNA"/>
</dbReference>
<dbReference type="Pfam" id="PF07589">
    <property type="entry name" value="PEP-CTERM"/>
    <property type="match status" value="1"/>
</dbReference>
<feature type="chain" id="PRO_5047455623" evidence="1">
    <location>
        <begin position="24"/>
        <end position="269"/>
    </location>
</feature>
<feature type="domain" description="Ice-binding protein C-terminal" evidence="2">
    <location>
        <begin position="236"/>
        <end position="260"/>
    </location>
</feature>
<evidence type="ECO:0000313" key="4">
    <source>
        <dbReference type="Proteomes" id="UP001285263"/>
    </source>
</evidence>
<protein>
    <submittedName>
        <fullName evidence="3">PEP-CTERM sorting domain-containing protein</fullName>
    </submittedName>
</protein>
<keyword evidence="1" id="KW-0732">Signal</keyword>
<dbReference type="NCBIfam" id="TIGR02595">
    <property type="entry name" value="PEP_CTERM"/>
    <property type="match status" value="1"/>
</dbReference>
<gene>
    <name evidence="3" type="ORF">SNE35_06775</name>
</gene>
<accession>A0ABU5DD39</accession>
<evidence type="ECO:0000313" key="3">
    <source>
        <dbReference type="EMBL" id="MDY0744201.1"/>
    </source>
</evidence>
<dbReference type="Proteomes" id="UP001285263">
    <property type="component" value="Unassembled WGS sequence"/>
</dbReference>
<proteinExistence type="predicted"/>
<organism evidence="3 4">
    <name type="scientific">Roseateles agri</name>
    <dbReference type="NCBI Taxonomy" id="3098619"/>
    <lineage>
        <taxon>Bacteria</taxon>
        <taxon>Pseudomonadati</taxon>
        <taxon>Pseudomonadota</taxon>
        <taxon>Betaproteobacteria</taxon>
        <taxon>Burkholderiales</taxon>
        <taxon>Sphaerotilaceae</taxon>
        <taxon>Roseateles</taxon>
    </lineage>
</organism>
<name>A0ABU5DD39_9BURK</name>
<evidence type="ECO:0000256" key="1">
    <source>
        <dbReference type="SAM" id="SignalP"/>
    </source>
</evidence>
<keyword evidence="4" id="KW-1185">Reference proteome</keyword>
<evidence type="ECO:0000259" key="2">
    <source>
        <dbReference type="Pfam" id="PF07589"/>
    </source>
</evidence>
<reference evidence="3 4" key="1">
    <citation type="submission" date="2023-11" db="EMBL/GenBank/DDBJ databases">
        <title>Paucibacter sp. nov., isolated from fresh soil in Korea.</title>
        <authorList>
            <person name="Le N.T.T."/>
        </authorList>
    </citation>
    <scope>NUCLEOTIDE SEQUENCE [LARGE SCALE GENOMIC DNA]</scope>
    <source>
        <strain evidence="3 4">R3-3</strain>
    </source>
</reference>
<comment type="caution">
    <text evidence="3">The sequence shown here is derived from an EMBL/GenBank/DDBJ whole genome shotgun (WGS) entry which is preliminary data.</text>
</comment>
<sequence length="269" mass="29295">MKNVFVRTVIGLLGMCVGMTVSAQSIPSQGTWTTTLQARDLDGNLANGPEAYYDSALNITWMANANLGKGSVYDTQDSNGAITWNQAQTLVTDLSVGGVTGWRLPKVSPVNGIDWQYYSANDWWTGSRDQSYNIVSKNSEMAYMFHVELGNKSIVDTSGNDQEGYGITNAGPFSSYDAGWGYWFGTSFDQHAGDPRYAPASWLFYPDFGSQGWAKQENLLYAWAVHDGDVGAAIAPVPEPETYQLMLAGLVGLAAVARRRQRLASGRVS</sequence>